<evidence type="ECO:0000259" key="1">
    <source>
        <dbReference type="PROSITE" id="PS51645"/>
    </source>
</evidence>
<dbReference type="InterPro" id="IPR006050">
    <property type="entry name" value="DNA_photolyase_N"/>
</dbReference>
<dbReference type="InterPro" id="IPR000073">
    <property type="entry name" value="AB_hydrolase_1"/>
</dbReference>
<name>A0AAD3H8H9_9STRA</name>
<dbReference type="PANTHER" id="PTHR47832:SF1">
    <property type="entry name" value="DNA PHOTOLYASE"/>
    <property type="match status" value="1"/>
</dbReference>
<dbReference type="PROSITE" id="PS51645">
    <property type="entry name" value="PHR_CRY_ALPHA_BETA"/>
    <property type="match status" value="1"/>
</dbReference>
<dbReference type="Pfam" id="PF12697">
    <property type="entry name" value="Abhydrolase_6"/>
    <property type="match status" value="1"/>
</dbReference>
<dbReference type="InterPro" id="IPR029058">
    <property type="entry name" value="AB_hydrolase_fold"/>
</dbReference>
<dbReference type="InterPro" id="IPR014729">
    <property type="entry name" value="Rossmann-like_a/b/a_fold"/>
</dbReference>
<evidence type="ECO:0000313" key="2">
    <source>
        <dbReference type="EMBL" id="GFH54121.1"/>
    </source>
</evidence>
<gene>
    <name evidence="2" type="ORF">CTEN210_10597</name>
</gene>
<proteinExistence type="predicted"/>
<dbReference type="Proteomes" id="UP001054902">
    <property type="component" value="Unassembled WGS sequence"/>
</dbReference>
<sequence length="750" mass="82064">MRTTDNEGLMNALSSQNKVLPLVILDTKDTLPNIPMGRIHTLDTADLLSAAMDSLNKKLSQINKDLKLHVKYDSNGASFQELLLNVLGQIEDVDKVTIHTCDLGEVDNSLKYGTMSHIDESLFGDVKMDVQLKTWDCHLRKSTWESAMNDANSFPSTFTEYEKKFMLESLSDIAVPDSGSNFEALNIQSMSHLPSIEIVRDLLCKSFEYDLTDEITKQKLEEDCNTGLYMTHWGGLDCSSSFSEDYALKVADIFLGKNGDDGDEALIKHLDCWNKGSKALTKNDLSLEHHAIDWMMTGGESSSNTIKTGNLIEGEILTRYLAAPLLFGLVSPRHLLKKANEADSLIEKSFLDGILPSVARSKDTTGVLKTMVEAREWHQLFALKNILVHGNKDGDLDTGYWRWHGYLCRYVGCDLNNVKDQSKEGIALVHGFGASGSQWAKAIDELKKIDAGEKAMQALAMDLIGFGQSEKPSLTYTQYLWESYTSAFMKDIAIGRHNWQSYTIGGNSIGGYTAMSAAADDTVGESDTNNPVVTASGKRGSKKCKGLVLMNSAGKIFTKKEVDAMSTGVTSTVAEATANDLLGPSSPPSRQIAKVFGSGLLWYLRPRIQSICKNLYPTNPDAVDDILCGGILRDSLDSGAINVMISGSKLPPPRTANELLGADFGSCKNRDLVKTYDSRFKEGTFDGPVLVAQGLLDPLNDAKSRAAMLGDLRKGIKVDSINAGHCPHDELPAEIAFSINSWLNTEVAAM</sequence>
<organism evidence="2 3">
    <name type="scientific">Chaetoceros tenuissimus</name>
    <dbReference type="NCBI Taxonomy" id="426638"/>
    <lineage>
        <taxon>Eukaryota</taxon>
        <taxon>Sar</taxon>
        <taxon>Stramenopiles</taxon>
        <taxon>Ochrophyta</taxon>
        <taxon>Bacillariophyta</taxon>
        <taxon>Coscinodiscophyceae</taxon>
        <taxon>Chaetocerotophycidae</taxon>
        <taxon>Chaetocerotales</taxon>
        <taxon>Chaetocerotaceae</taxon>
        <taxon>Chaetoceros</taxon>
    </lineage>
</organism>
<reference evidence="2 3" key="1">
    <citation type="journal article" date="2021" name="Sci. Rep.">
        <title>The genome of the diatom Chaetoceros tenuissimus carries an ancient integrated fragment of an extant virus.</title>
        <authorList>
            <person name="Hongo Y."/>
            <person name="Kimura K."/>
            <person name="Takaki Y."/>
            <person name="Yoshida Y."/>
            <person name="Baba S."/>
            <person name="Kobayashi G."/>
            <person name="Nagasaki K."/>
            <person name="Hano T."/>
            <person name="Tomaru Y."/>
        </authorList>
    </citation>
    <scope>NUCLEOTIDE SEQUENCE [LARGE SCALE GENOMIC DNA]</scope>
    <source>
        <strain evidence="2 3">NIES-3715</strain>
    </source>
</reference>
<comment type="caution">
    <text evidence="2">The sequence shown here is derived from an EMBL/GenBank/DDBJ whole genome shotgun (WGS) entry which is preliminary data.</text>
</comment>
<feature type="domain" description="Photolyase/cryptochrome alpha/beta" evidence="1">
    <location>
        <begin position="1"/>
        <end position="140"/>
    </location>
</feature>
<dbReference type="SUPFAM" id="SSF53474">
    <property type="entry name" value="alpha/beta-Hydrolases"/>
    <property type="match status" value="1"/>
</dbReference>
<evidence type="ECO:0000313" key="3">
    <source>
        <dbReference type="Proteomes" id="UP001054902"/>
    </source>
</evidence>
<dbReference type="Gene3D" id="3.40.50.1820">
    <property type="entry name" value="alpha/beta hydrolase"/>
    <property type="match status" value="1"/>
</dbReference>
<dbReference type="AlphaFoldDB" id="A0AAD3H8H9"/>
<dbReference type="PANTHER" id="PTHR47832">
    <property type="entry name" value="DNA PHOTOLYASE"/>
    <property type="match status" value="1"/>
</dbReference>
<dbReference type="EMBL" id="BLLK01000047">
    <property type="protein sequence ID" value="GFH54121.1"/>
    <property type="molecule type" value="Genomic_DNA"/>
</dbReference>
<keyword evidence="3" id="KW-1185">Reference proteome</keyword>
<protein>
    <recommendedName>
        <fullName evidence="1">Photolyase/cryptochrome alpha/beta domain-containing protein</fullName>
    </recommendedName>
</protein>
<accession>A0AAD3H8H9</accession>
<dbReference type="Gene3D" id="3.40.50.620">
    <property type="entry name" value="HUPs"/>
    <property type="match status" value="1"/>
</dbReference>